<accession>A0A3S5CJL4</accession>
<protein>
    <submittedName>
        <fullName evidence="1">Uncharacterized protein</fullName>
    </submittedName>
</protein>
<dbReference type="Proteomes" id="UP000784294">
    <property type="component" value="Unassembled WGS sequence"/>
</dbReference>
<organism evidence="1 2">
    <name type="scientific">Protopolystoma xenopodis</name>
    <dbReference type="NCBI Taxonomy" id="117903"/>
    <lineage>
        <taxon>Eukaryota</taxon>
        <taxon>Metazoa</taxon>
        <taxon>Spiralia</taxon>
        <taxon>Lophotrochozoa</taxon>
        <taxon>Platyhelminthes</taxon>
        <taxon>Monogenea</taxon>
        <taxon>Polyopisthocotylea</taxon>
        <taxon>Polystomatidea</taxon>
        <taxon>Polystomatidae</taxon>
        <taxon>Protopolystoma</taxon>
    </lineage>
</organism>
<evidence type="ECO:0000313" key="1">
    <source>
        <dbReference type="EMBL" id="VEL13663.1"/>
    </source>
</evidence>
<dbReference type="EMBL" id="CAAALY010018463">
    <property type="protein sequence ID" value="VEL13663.1"/>
    <property type="molecule type" value="Genomic_DNA"/>
</dbReference>
<proteinExistence type="predicted"/>
<dbReference type="AlphaFoldDB" id="A0A3S5CJL4"/>
<evidence type="ECO:0000313" key="2">
    <source>
        <dbReference type="Proteomes" id="UP000784294"/>
    </source>
</evidence>
<name>A0A3S5CJL4_9PLAT</name>
<gene>
    <name evidence="1" type="ORF">PXEA_LOCUS7103</name>
</gene>
<sequence length="82" mass="8956">MVAIASVVGTNKDNSSQLVLYYSRSAPMGGKKPLWPICSWSSSQQNLVFLFTRVRMNLRLSSGPDEIKDVVSKCIVSPVPGL</sequence>
<reference evidence="1" key="1">
    <citation type="submission" date="2018-11" db="EMBL/GenBank/DDBJ databases">
        <authorList>
            <consortium name="Pathogen Informatics"/>
        </authorList>
    </citation>
    <scope>NUCLEOTIDE SEQUENCE</scope>
</reference>
<comment type="caution">
    <text evidence="1">The sequence shown here is derived from an EMBL/GenBank/DDBJ whole genome shotgun (WGS) entry which is preliminary data.</text>
</comment>
<keyword evidence="2" id="KW-1185">Reference proteome</keyword>